<organism evidence="3 4">
    <name type="scientific">Flavobacterium sediminilitoris</name>
    <dbReference type="NCBI Taxonomy" id="2024526"/>
    <lineage>
        <taxon>Bacteria</taxon>
        <taxon>Pseudomonadati</taxon>
        <taxon>Bacteroidota</taxon>
        <taxon>Flavobacteriia</taxon>
        <taxon>Flavobacteriales</taxon>
        <taxon>Flavobacteriaceae</taxon>
        <taxon>Flavobacterium</taxon>
    </lineage>
</organism>
<feature type="chain" id="PRO_5046486223" evidence="1">
    <location>
        <begin position="24"/>
        <end position="427"/>
    </location>
</feature>
<protein>
    <submittedName>
        <fullName evidence="3">Alginate export family protein</fullName>
    </submittedName>
</protein>
<keyword evidence="4" id="KW-1185">Reference proteome</keyword>
<accession>A0ABY4HLG6</accession>
<dbReference type="Proteomes" id="UP000830454">
    <property type="component" value="Chromosome"/>
</dbReference>
<evidence type="ECO:0000313" key="4">
    <source>
        <dbReference type="Proteomes" id="UP000830454"/>
    </source>
</evidence>
<dbReference type="Pfam" id="PF13372">
    <property type="entry name" value="Alginate_exp"/>
    <property type="match status" value="1"/>
</dbReference>
<sequence>MKTSYIKKVSLSIFVLMGVTSFAQEIDVNLQMRPRYEYRNGFKGLMLDNELPTSFISQRTRLNFNFKQEKISAKLTLQNVRTWGDVKTTATNDKNGVMLFEAWGQYSFNDSWNARLGRQVISYDNQRIFGEIDWIQQGQSHDALVVSYKKDKNQLDLGAALNADTEGLYRDLYVTNYKNMQYAWYHTVFSDLQMSLLALNTGFQYEEPITTDLKVDYMQTFGTFLKYKKNKLDADLGIYAQTGKSRLATNNTSVSAYNIGLNVNYAFTEKVKAGLGYELLSGKDQTDTDDKIKSFNPIFGTNHAFNGLMDYFYVGNHKNTVGLQDFFLKFNYVSDKWKFSVTPHMFMTAADVIDPSYITRTMDSYLGTEIDLVASYELHKNIGISAGYSQMFGSETLEVLKAGNKGLDNNWVFVMININPRIFNSSK</sequence>
<dbReference type="SUPFAM" id="SSF56935">
    <property type="entry name" value="Porins"/>
    <property type="match status" value="1"/>
</dbReference>
<evidence type="ECO:0000313" key="3">
    <source>
        <dbReference type="EMBL" id="UOX33501.1"/>
    </source>
</evidence>
<dbReference type="Gene3D" id="2.40.160.100">
    <property type="match status" value="1"/>
</dbReference>
<dbReference type="RefSeq" id="WP_246916101.1">
    <property type="nucleotide sequence ID" value="NZ_CP090145.1"/>
</dbReference>
<reference evidence="3" key="2">
    <citation type="submission" date="2022-04" db="EMBL/GenBank/DDBJ databases">
        <title>Complete Genome Sequence of Flavobacterium sediminilitoris YSM-43, Isolated from a Tidal Sediment.</title>
        <authorList>
            <person name="Lee P.A."/>
        </authorList>
    </citation>
    <scope>NUCLEOTIDE SEQUENCE</scope>
    <source>
        <strain evidence="3">YSM-43</strain>
    </source>
</reference>
<keyword evidence="1" id="KW-0732">Signal</keyword>
<evidence type="ECO:0000256" key="1">
    <source>
        <dbReference type="SAM" id="SignalP"/>
    </source>
</evidence>
<feature type="domain" description="Alginate export" evidence="2">
    <location>
        <begin position="26"/>
        <end position="392"/>
    </location>
</feature>
<gene>
    <name evidence="3" type="ORF">LXD69_15895</name>
</gene>
<name>A0ABY4HLG6_9FLAO</name>
<feature type="signal peptide" evidence="1">
    <location>
        <begin position="1"/>
        <end position="23"/>
    </location>
</feature>
<dbReference type="InterPro" id="IPR025388">
    <property type="entry name" value="Alginate_export_dom"/>
</dbReference>
<reference evidence="3" key="1">
    <citation type="submission" date="2021-12" db="EMBL/GenBank/DDBJ databases">
        <authorList>
            <person name="Cha I.-T."/>
            <person name="Lee K.-E."/>
            <person name="Park S.-J."/>
        </authorList>
    </citation>
    <scope>NUCLEOTIDE SEQUENCE</scope>
    <source>
        <strain evidence="3">YSM-43</strain>
    </source>
</reference>
<proteinExistence type="predicted"/>
<evidence type="ECO:0000259" key="2">
    <source>
        <dbReference type="Pfam" id="PF13372"/>
    </source>
</evidence>
<dbReference type="InterPro" id="IPR053728">
    <property type="entry name" value="Alginate_Permeability_Chnl"/>
</dbReference>
<dbReference type="EMBL" id="CP090145">
    <property type="protein sequence ID" value="UOX33501.1"/>
    <property type="molecule type" value="Genomic_DNA"/>
</dbReference>